<name>A0A9Q1CKT0_HOLLE</name>
<dbReference type="Proteomes" id="UP001152320">
    <property type="component" value="Chromosome 2"/>
</dbReference>
<protein>
    <recommendedName>
        <fullName evidence="4">Outer dense fiber protein 3</fullName>
    </recommendedName>
</protein>
<feature type="region of interest" description="Disordered" evidence="1">
    <location>
        <begin position="1"/>
        <end position="32"/>
    </location>
</feature>
<reference evidence="2" key="1">
    <citation type="submission" date="2021-10" db="EMBL/GenBank/DDBJ databases">
        <title>Tropical sea cucumber genome reveals ecological adaptation and Cuvierian tubules defense mechanism.</title>
        <authorList>
            <person name="Chen T."/>
        </authorList>
    </citation>
    <scope>NUCLEOTIDE SEQUENCE</scope>
    <source>
        <strain evidence="2">Nanhai2018</strain>
        <tissue evidence="2">Muscle</tissue>
    </source>
</reference>
<dbReference type="EMBL" id="JAIZAY010000002">
    <property type="protein sequence ID" value="KAJ8046279.1"/>
    <property type="molecule type" value="Genomic_DNA"/>
</dbReference>
<feature type="region of interest" description="Disordered" evidence="1">
    <location>
        <begin position="377"/>
        <end position="465"/>
    </location>
</feature>
<evidence type="ECO:0000313" key="3">
    <source>
        <dbReference type="Proteomes" id="UP001152320"/>
    </source>
</evidence>
<evidence type="ECO:0000313" key="2">
    <source>
        <dbReference type="EMBL" id="KAJ8046279.1"/>
    </source>
</evidence>
<sequence>METVIENDSSENEERSEGKNTSNTSFRTTREGANFPVIKRNAMGEYIVPKGSMPLTQQAIPLPGPADYDPKTEIASLSSPHYSIVGRTKLPQASKTPGASDYNTSGDLIWKRKTKCLKEKGRTRPYGNREDVHETCSLGSAKYNVTYWSTGKHAPSLSVASRHAEGINVGHPNQLVQPVDTHGVVTPGSNHYDPQHKADFGNSTAKSFGSSRNPKSETLGPGPAAYTIDGSKETKGYSFAKRLPAKWQKVIYTPAANSYNLGTTIGKGVAMSVRSRQPVLQKADGPSPNTYSLRDFVAFNDAPIPRVTYRPFEHSLKQWPSPAHYKPSTTDLPQAAKFSCRRDCKPCFPDILNYPVKAKCYTPGPGTYHKVKKFTSNDSPAYSMGKRARDRKTDVPGPNHYRISLPHRPDAQKAPSFSMSKRCFPPQKQESPAPTKYQVPLDTNETPKYSMTKRPRSSKKSNIPAPNAYYITTSQTNRGTHPGTIVTLKSRGTSYVYSGYALQSSVRLRDT</sequence>
<evidence type="ECO:0000256" key="1">
    <source>
        <dbReference type="SAM" id="MobiDB-lite"/>
    </source>
</evidence>
<dbReference type="AlphaFoldDB" id="A0A9Q1CKT0"/>
<gene>
    <name evidence="2" type="ORF">HOLleu_04900</name>
</gene>
<dbReference type="OrthoDB" id="429991at2759"/>
<dbReference type="PANTHER" id="PTHR21580">
    <property type="entry name" value="SHIPPO-1-RELATED"/>
    <property type="match status" value="1"/>
</dbReference>
<accession>A0A9Q1CKT0</accession>
<dbReference type="InterPro" id="IPR051291">
    <property type="entry name" value="CIMAP"/>
</dbReference>
<dbReference type="PANTHER" id="PTHR21580:SF28">
    <property type="entry name" value="BOREALIN N-TERMINAL DOMAIN-CONTAINING PROTEIN-RELATED"/>
    <property type="match status" value="1"/>
</dbReference>
<keyword evidence="3" id="KW-1185">Reference proteome</keyword>
<dbReference type="Pfam" id="PF07004">
    <property type="entry name" value="SHIPPO-rpt"/>
    <property type="match status" value="5"/>
</dbReference>
<feature type="compositionally biased region" description="Polar residues" evidence="1">
    <location>
        <begin position="201"/>
        <end position="213"/>
    </location>
</feature>
<evidence type="ECO:0008006" key="4">
    <source>
        <dbReference type="Google" id="ProtNLM"/>
    </source>
</evidence>
<feature type="region of interest" description="Disordered" evidence="1">
    <location>
        <begin position="193"/>
        <end position="223"/>
    </location>
</feature>
<dbReference type="InterPro" id="IPR010736">
    <property type="entry name" value="SHIPPO-rpt"/>
</dbReference>
<proteinExistence type="predicted"/>
<comment type="caution">
    <text evidence="2">The sequence shown here is derived from an EMBL/GenBank/DDBJ whole genome shotgun (WGS) entry which is preliminary data.</text>
</comment>
<organism evidence="2 3">
    <name type="scientific">Holothuria leucospilota</name>
    <name type="common">Black long sea cucumber</name>
    <name type="synonym">Mertensiothuria leucospilota</name>
    <dbReference type="NCBI Taxonomy" id="206669"/>
    <lineage>
        <taxon>Eukaryota</taxon>
        <taxon>Metazoa</taxon>
        <taxon>Echinodermata</taxon>
        <taxon>Eleutherozoa</taxon>
        <taxon>Echinozoa</taxon>
        <taxon>Holothuroidea</taxon>
        <taxon>Aspidochirotacea</taxon>
        <taxon>Aspidochirotida</taxon>
        <taxon>Holothuriidae</taxon>
        <taxon>Holothuria</taxon>
    </lineage>
</organism>